<keyword evidence="8" id="KW-1185">Reference proteome</keyword>
<keyword evidence="5 6" id="KW-0472">Membrane</keyword>
<evidence type="ECO:0000256" key="6">
    <source>
        <dbReference type="SAM" id="Phobius"/>
    </source>
</evidence>
<evidence type="ECO:0000256" key="4">
    <source>
        <dbReference type="ARBA" id="ARBA00022989"/>
    </source>
</evidence>
<feature type="transmembrane region" description="Helical" evidence="6">
    <location>
        <begin position="151"/>
        <end position="171"/>
    </location>
</feature>
<evidence type="ECO:0000256" key="2">
    <source>
        <dbReference type="ARBA" id="ARBA00022475"/>
    </source>
</evidence>
<keyword evidence="2" id="KW-1003">Cell membrane</keyword>
<proteinExistence type="predicted"/>
<evidence type="ECO:0000313" key="8">
    <source>
        <dbReference type="Proteomes" id="UP000628854"/>
    </source>
</evidence>
<accession>A0ABQ1JK25</accession>
<comment type="subcellular location">
    <subcellularLocation>
        <location evidence="1">Cell membrane</location>
        <topology evidence="1">Multi-pass membrane protein</topology>
    </subcellularLocation>
</comment>
<evidence type="ECO:0000256" key="1">
    <source>
        <dbReference type="ARBA" id="ARBA00004651"/>
    </source>
</evidence>
<dbReference type="PANTHER" id="PTHR30086:SF20">
    <property type="entry name" value="ARGININE EXPORTER PROTEIN ARGO-RELATED"/>
    <property type="match status" value="1"/>
</dbReference>
<dbReference type="Pfam" id="PF01810">
    <property type="entry name" value="LysE"/>
    <property type="match status" value="1"/>
</dbReference>
<keyword evidence="4 6" id="KW-1133">Transmembrane helix</keyword>
<dbReference type="EMBL" id="BMKF01000002">
    <property type="protein sequence ID" value="GGB68452.1"/>
    <property type="molecule type" value="Genomic_DNA"/>
</dbReference>
<comment type="caution">
    <text evidence="7">The sequence shown here is derived from an EMBL/GenBank/DDBJ whole genome shotgun (WGS) entry which is preliminary data.</text>
</comment>
<evidence type="ECO:0000313" key="7">
    <source>
        <dbReference type="EMBL" id="GGB68452.1"/>
    </source>
</evidence>
<protein>
    <submittedName>
        <fullName evidence="7">Threonine transporter RhtB</fullName>
    </submittedName>
</protein>
<feature type="transmembrane region" description="Helical" evidence="6">
    <location>
        <begin position="37"/>
        <end position="62"/>
    </location>
</feature>
<organism evidence="7 8">
    <name type="scientific">Henriciella pelagia</name>
    <dbReference type="NCBI Taxonomy" id="1977912"/>
    <lineage>
        <taxon>Bacteria</taxon>
        <taxon>Pseudomonadati</taxon>
        <taxon>Pseudomonadota</taxon>
        <taxon>Alphaproteobacteria</taxon>
        <taxon>Hyphomonadales</taxon>
        <taxon>Hyphomonadaceae</taxon>
        <taxon>Henriciella</taxon>
    </lineage>
</organism>
<dbReference type="PIRSF" id="PIRSF006324">
    <property type="entry name" value="LeuE"/>
    <property type="match status" value="1"/>
</dbReference>
<dbReference type="RefSeq" id="WP_084393017.1">
    <property type="nucleotide sequence ID" value="NZ_BMKF01000002.1"/>
</dbReference>
<evidence type="ECO:0000256" key="5">
    <source>
        <dbReference type="ARBA" id="ARBA00023136"/>
    </source>
</evidence>
<feature type="transmembrane region" description="Helical" evidence="6">
    <location>
        <begin position="6"/>
        <end position="30"/>
    </location>
</feature>
<dbReference type="Proteomes" id="UP000628854">
    <property type="component" value="Unassembled WGS sequence"/>
</dbReference>
<feature type="transmembrane region" description="Helical" evidence="6">
    <location>
        <begin position="183"/>
        <end position="201"/>
    </location>
</feature>
<reference evidence="8" key="1">
    <citation type="journal article" date="2019" name="Int. J. Syst. Evol. Microbiol.">
        <title>The Global Catalogue of Microorganisms (GCM) 10K type strain sequencing project: providing services to taxonomists for standard genome sequencing and annotation.</title>
        <authorList>
            <consortium name="The Broad Institute Genomics Platform"/>
            <consortium name="The Broad Institute Genome Sequencing Center for Infectious Disease"/>
            <person name="Wu L."/>
            <person name="Ma J."/>
        </authorList>
    </citation>
    <scope>NUCLEOTIDE SEQUENCE [LARGE SCALE GENOMIC DNA]</scope>
    <source>
        <strain evidence="8">CGMCC 1.15928</strain>
    </source>
</reference>
<sequence>MTFAELVPFLVASLAIELTPGPNMFYVALLSAQHGRLVGVATIAGVALGLLIIGILALLGVSALVAENRAAYEIIRWTGVAYLLWLAWDTWRDSEIDEVSGHDRGLLIESFWRGVVVNVLNPKAFLFYMTVLPSFVPQDDFGIRTNLFLTLLYVSIATLVHFAIVVGAGSAAGFIQQPERRRALGRIFAALLVGVAIWVAMKTAL</sequence>
<name>A0ABQ1JK25_9PROT</name>
<dbReference type="PANTHER" id="PTHR30086">
    <property type="entry name" value="ARGININE EXPORTER PROTEIN ARGO"/>
    <property type="match status" value="1"/>
</dbReference>
<feature type="transmembrane region" description="Helical" evidence="6">
    <location>
        <begin position="111"/>
        <end position="131"/>
    </location>
</feature>
<dbReference type="InterPro" id="IPR001123">
    <property type="entry name" value="LeuE-type"/>
</dbReference>
<keyword evidence="3 6" id="KW-0812">Transmembrane</keyword>
<gene>
    <name evidence="7" type="ORF">GCM10011503_16300</name>
</gene>
<evidence type="ECO:0000256" key="3">
    <source>
        <dbReference type="ARBA" id="ARBA00022692"/>
    </source>
</evidence>